<feature type="coiled-coil region" evidence="1">
    <location>
        <begin position="254"/>
        <end position="281"/>
    </location>
</feature>
<sequence>MNGGNKIIGLRRQSEADEAQPAVTDDELLLEEYYSSEFSDQPVSAGWPAVARVVLAASAAIWTIFTLWVMFGRGQPLPPVEAIPGAVATFAIPLVLIGTLYLLLIRNSHAESRRFQKAAESLRLESEALEQKLSRIGTQLANAKAAMQEQALLLENYGAAASANMEASAKLIASSAAEAADHTMTAEKAGAELAGQMTELVRTLPSLQERANSMSAHLMESSQAMTGRIDSLERRLQAVMAISDDARLRTLSATKSLTTQLAQLQEETRSASDEINGMAEQAAQRIDAAITGARAALEETGTGLEAQATSLNALVEQSRTAITGIGGEAVTGFQGHSQSIEARLLELSRILEGHQQISAGLSDDLTGKLDFVESRFGEFEKQGLARNERIASTLATVAAEAERMDRALAAGNSTAEQLISRSESLLMALDSSVREIEETYPAALGRLDGRVEETRKLLASAEPEIEKLETIAQSVLGRTQETEELLRDQAKRLNELLETTGENLASNRSEVEMLRDVLYSAEEGAARLKESAGPQLVAALVRVKDTADQAAERARQSLARAIPDAADALGKASADALKNAVSEQVTAQIAQLSSVADQAIDAVSAATERLDRKIQAVSESSSSIEQKILQADEAVAARDRDHYTRRSKDLIESLNSTAIDITKVLSSDVTDLDWADYLKGDRGVFTRRAVRLLDAGEAREIGLQYDGNAEFQEHVNRYIHDFEGMLRIILGARDGNALAVTLLSSDMGKLYVALAQAIDRLR</sequence>
<dbReference type="AlphaFoldDB" id="A0A975K2Z4"/>
<keyword evidence="2" id="KW-0472">Membrane</keyword>
<organism evidence="3 4">
    <name type="scientific">Sphingobium phenoxybenzoativorans</name>
    <dbReference type="NCBI Taxonomy" id="1592790"/>
    <lineage>
        <taxon>Bacteria</taxon>
        <taxon>Pseudomonadati</taxon>
        <taxon>Pseudomonadota</taxon>
        <taxon>Alphaproteobacteria</taxon>
        <taxon>Sphingomonadales</taxon>
        <taxon>Sphingomonadaceae</taxon>
        <taxon>Sphingobium</taxon>
    </lineage>
</organism>
<reference evidence="3" key="1">
    <citation type="submission" date="2021-04" db="EMBL/GenBank/DDBJ databases">
        <title>Isolation of p-tert-butylphenol degrading bacteria Sphingobium phenoxybenzoativorans Tas13 from active sludge.</title>
        <authorList>
            <person name="Li Y."/>
        </authorList>
    </citation>
    <scope>NUCLEOTIDE SEQUENCE</scope>
    <source>
        <strain evidence="3">Tas13</strain>
    </source>
</reference>
<keyword evidence="4" id="KW-1185">Reference proteome</keyword>
<gene>
    <name evidence="3" type="ORF">KFK14_12445</name>
</gene>
<feature type="transmembrane region" description="Helical" evidence="2">
    <location>
        <begin position="83"/>
        <end position="104"/>
    </location>
</feature>
<dbReference type="Proteomes" id="UP000681425">
    <property type="component" value="Chromosome"/>
</dbReference>
<evidence type="ECO:0000313" key="3">
    <source>
        <dbReference type="EMBL" id="QUT03959.1"/>
    </source>
</evidence>
<evidence type="ECO:0000256" key="2">
    <source>
        <dbReference type="SAM" id="Phobius"/>
    </source>
</evidence>
<proteinExistence type="predicted"/>
<dbReference type="KEGG" id="spph:KFK14_12445"/>
<name>A0A975K2Z4_9SPHN</name>
<accession>A0A975K2Z4</accession>
<evidence type="ECO:0008006" key="5">
    <source>
        <dbReference type="Google" id="ProtNLM"/>
    </source>
</evidence>
<keyword evidence="1" id="KW-0175">Coiled coil</keyword>
<dbReference type="EMBL" id="CP073910">
    <property type="protein sequence ID" value="QUT03959.1"/>
    <property type="molecule type" value="Genomic_DNA"/>
</dbReference>
<evidence type="ECO:0000256" key="1">
    <source>
        <dbReference type="SAM" id="Coils"/>
    </source>
</evidence>
<keyword evidence="2" id="KW-1133">Transmembrane helix</keyword>
<dbReference type="RefSeq" id="WP_212607861.1">
    <property type="nucleotide sequence ID" value="NZ_CP073910.1"/>
</dbReference>
<protein>
    <recommendedName>
        <fullName evidence="5">ATPase</fullName>
    </recommendedName>
</protein>
<feature type="coiled-coil region" evidence="1">
    <location>
        <begin position="112"/>
        <end position="146"/>
    </location>
</feature>
<evidence type="ECO:0000313" key="4">
    <source>
        <dbReference type="Proteomes" id="UP000681425"/>
    </source>
</evidence>
<feature type="transmembrane region" description="Helical" evidence="2">
    <location>
        <begin position="49"/>
        <end position="71"/>
    </location>
</feature>
<keyword evidence="2" id="KW-0812">Transmembrane</keyword>